<dbReference type="NCBIfam" id="TIGR00005">
    <property type="entry name" value="rluA_subfam"/>
    <property type="match status" value="1"/>
</dbReference>
<feature type="compositionally biased region" description="Low complexity" evidence="2">
    <location>
        <begin position="451"/>
        <end position="467"/>
    </location>
</feature>
<name>A0A8H5B760_9AGAR</name>
<dbReference type="GO" id="GO:0003723">
    <property type="term" value="F:RNA binding"/>
    <property type="evidence" value="ECO:0007669"/>
    <property type="project" value="InterPro"/>
</dbReference>
<dbReference type="GO" id="GO:0000455">
    <property type="term" value="P:enzyme-directed rRNA pseudouridine synthesis"/>
    <property type="evidence" value="ECO:0007669"/>
    <property type="project" value="TreeGrafter"/>
</dbReference>
<dbReference type="Pfam" id="PF00849">
    <property type="entry name" value="PseudoU_synth_2"/>
    <property type="match status" value="1"/>
</dbReference>
<dbReference type="PANTHER" id="PTHR21600:SF40">
    <property type="entry name" value="PSEUDOURIDYLATE SYNTHASE RPUSD2"/>
    <property type="match status" value="1"/>
</dbReference>
<dbReference type="PANTHER" id="PTHR21600">
    <property type="entry name" value="MITOCHONDRIAL RNA PSEUDOURIDINE SYNTHASE"/>
    <property type="match status" value="1"/>
</dbReference>
<keyword evidence="5" id="KW-1185">Reference proteome</keyword>
<evidence type="ECO:0000259" key="3">
    <source>
        <dbReference type="Pfam" id="PF00849"/>
    </source>
</evidence>
<feature type="region of interest" description="Disordered" evidence="2">
    <location>
        <begin position="402"/>
        <end position="473"/>
    </location>
</feature>
<dbReference type="EMBL" id="JAACJK010000219">
    <property type="protein sequence ID" value="KAF5316927.1"/>
    <property type="molecule type" value="Genomic_DNA"/>
</dbReference>
<dbReference type="OrthoDB" id="424794at2759"/>
<dbReference type="InterPro" id="IPR006145">
    <property type="entry name" value="PsdUridine_synth_RsuA/RluA"/>
</dbReference>
<dbReference type="GO" id="GO:0009982">
    <property type="term" value="F:pseudouridine synthase activity"/>
    <property type="evidence" value="ECO:0007669"/>
    <property type="project" value="InterPro"/>
</dbReference>
<dbReference type="InterPro" id="IPR050188">
    <property type="entry name" value="RluA_PseudoU_synthase"/>
</dbReference>
<gene>
    <name evidence="4" type="ORF">D9611_003814</name>
</gene>
<dbReference type="SUPFAM" id="SSF55120">
    <property type="entry name" value="Pseudouridine synthase"/>
    <property type="match status" value="1"/>
</dbReference>
<feature type="domain" description="Pseudouridine synthase RsuA/RluA-like" evidence="3">
    <location>
        <begin position="232"/>
        <end position="379"/>
    </location>
</feature>
<dbReference type="PROSITE" id="PS51257">
    <property type="entry name" value="PROKAR_LIPOPROTEIN"/>
    <property type="match status" value="1"/>
</dbReference>
<feature type="compositionally biased region" description="Low complexity" evidence="2">
    <location>
        <begin position="586"/>
        <end position="610"/>
    </location>
</feature>
<evidence type="ECO:0000313" key="4">
    <source>
        <dbReference type="EMBL" id="KAF5316927.1"/>
    </source>
</evidence>
<feature type="region of interest" description="Disordered" evidence="2">
    <location>
        <begin position="563"/>
        <end position="611"/>
    </location>
</feature>
<comment type="caution">
    <text evidence="4">The sequence shown here is derived from an EMBL/GenBank/DDBJ whole genome shotgun (WGS) entry which is preliminary data.</text>
</comment>
<evidence type="ECO:0000256" key="2">
    <source>
        <dbReference type="SAM" id="MobiDB-lite"/>
    </source>
</evidence>
<reference evidence="4 5" key="1">
    <citation type="journal article" date="2020" name="ISME J.">
        <title>Uncovering the hidden diversity of litter-decomposition mechanisms in mushroom-forming fungi.</title>
        <authorList>
            <person name="Floudas D."/>
            <person name="Bentzer J."/>
            <person name="Ahren D."/>
            <person name="Johansson T."/>
            <person name="Persson P."/>
            <person name="Tunlid A."/>
        </authorList>
    </citation>
    <scope>NUCLEOTIDE SEQUENCE [LARGE SCALE GENOMIC DNA]</scope>
    <source>
        <strain evidence="4 5">CBS 175.51</strain>
    </source>
</reference>
<dbReference type="CDD" id="cd02557">
    <property type="entry name" value="PseudoU_synth_ScRIB2"/>
    <property type="match status" value="1"/>
</dbReference>
<evidence type="ECO:0000313" key="5">
    <source>
        <dbReference type="Proteomes" id="UP000541558"/>
    </source>
</evidence>
<dbReference type="InterPro" id="IPR006225">
    <property type="entry name" value="PsdUridine_synth_RluC/D"/>
</dbReference>
<feature type="active site" evidence="1">
    <location>
        <position position="274"/>
    </location>
</feature>
<dbReference type="InterPro" id="IPR020103">
    <property type="entry name" value="PsdUridine_synth_cat_dom_sf"/>
</dbReference>
<dbReference type="Gene3D" id="3.30.2350.10">
    <property type="entry name" value="Pseudouridine synthase"/>
    <property type="match status" value="1"/>
</dbReference>
<proteinExistence type="predicted"/>
<accession>A0A8H5B760</accession>
<evidence type="ECO:0000256" key="1">
    <source>
        <dbReference type="PIRSR" id="PIRSR606225-1"/>
    </source>
</evidence>
<organism evidence="4 5">
    <name type="scientific">Ephemerocybe angulata</name>
    <dbReference type="NCBI Taxonomy" id="980116"/>
    <lineage>
        <taxon>Eukaryota</taxon>
        <taxon>Fungi</taxon>
        <taxon>Dikarya</taxon>
        <taxon>Basidiomycota</taxon>
        <taxon>Agaricomycotina</taxon>
        <taxon>Agaricomycetes</taxon>
        <taxon>Agaricomycetidae</taxon>
        <taxon>Agaricales</taxon>
        <taxon>Agaricineae</taxon>
        <taxon>Psathyrellaceae</taxon>
        <taxon>Ephemerocybe</taxon>
    </lineage>
</organism>
<dbReference type="Proteomes" id="UP000541558">
    <property type="component" value="Unassembled WGS sequence"/>
</dbReference>
<dbReference type="AlphaFoldDB" id="A0A8H5B760"/>
<protein>
    <recommendedName>
        <fullName evidence="3">Pseudouridine synthase RsuA/RluA-like domain-containing protein</fullName>
    </recommendedName>
</protein>
<sequence>MRKRKSWAGNGNLIGSCHGRQEEEIILASKFTSLLPSLLHPNYKPHGPPPGPCMPPPLPKGSSANATHILSQIARSSRTHKALLNLPAELQFQHNLTNWLRAMFQEQANNNVNNVLTQENGSSRKRIVIPEVPAPKGLKKIAPYWYPYTTMTKMRWIGRELLEVVSTEFRDRSMEYYRYALESGVTTVNGQIASPTTRLRDGDRIENVVHRHEPPVTSTPVRVLHTDEEREFIVVEKPGSIPVHASGRYFRNTLIEILVNDFGYEKVYTVNRLDRLTSGLMIIPLTVARARLLTAEFTAGTVKKEYVARVKGKFPEGEIVCEEPLLTVDRQMGLNIVHPEGKHAKTVFNLIRYDANTDTSVVKCEPHTGRSHQLRVHLQFLGHPIANDPVYSEKRIWGENVGKNGIDTTPSDERAPPTAPEHLKSLTAKHGSPECLSKDVQTLSLSPSEVEPTNTTTTTDTPETNDTPQVTLNKSGKPKEWLKPKPTVVPTATTKLLPRETGDDIGMGSPVPLSAEAVGVITRLRNMKDEDEDWSRWRDVVFRTKGAMNPHSLVVTPPPLQRRRIRGNKAGFVNKPPGEEEQEQGASTSTSASAEGSEAATTPAAAVEAAPQYTTEEIKEKIDALEPLPDVNTLTEPDAVRFCPECYLPLHPDPKPEKLYIFLHAKKYTTSLGAFETGMPEWAAEGWEWDRSE</sequence>